<keyword evidence="10" id="KW-0548">Nucleotidyltransferase</keyword>
<evidence type="ECO:0000256" key="2">
    <source>
        <dbReference type="ARBA" id="ARBA00022679"/>
    </source>
</evidence>
<feature type="binding site" evidence="8">
    <location>
        <begin position="10"/>
        <end position="12"/>
    </location>
    <ligand>
        <name>GTP</name>
        <dbReference type="ChEBI" id="CHEBI:37565"/>
    </ligand>
</feature>
<feature type="binding site" evidence="8">
    <location>
        <position position="101"/>
    </location>
    <ligand>
        <name>GTP</name>
        <dbReference type="ChEBI" id="CHEBI:37565"/>
    </ligand>
</feature>
<keyword evidence="7 8" id="KW-0501">Molybdenum cofactor biosynthesis</keyword>
<keyword evidence="3 8" id="KW-0479">Metal-binding</keyword>
<dbReference type="InterPro" id="IPR029044">
    <property type="entry name" value="Nucleotide-diphossugar_trans"/>
</dbReference>
<evidence type="ECO:0000256" key="3">
    <source>
        <dbReference type="ARBA" id="ARBA00022723"/>
    </source>
</evidence>
<dbReference type="PANTHER" id="PTHR19136:SF81">
    <property type="entry name" value="MOLYBDENUM COFACTOR GUANYLYLTRANSFERASE"/>
    <property type="match status" value="1"/>
</dbReference>
<keyword evidence="4 8" id="KW-0547">Nucleotide-binding</keyword>
<comment type="subcellular location">
    <subcellularLocation>
        <location evidence="8">Cytoplasm</location>
    </subcellularLocation>
</comment>
<keyword evidence="1 8" id="KW-0963">Cytoplasm</keyword>
<comment type="domain">
    <text evidence="8">The N-terminal domain determines nucleotide recognition and specific binding, while the C-terminal domain determines the specific binding to the target protein.</text>
</comment>
<dbReference type="HAMAP" id="MF_00316">
    <property type="entry name" value="MobA"/>
    <property type="match status" value="1"/>
</dbReference>
<organism evidence="10 11">
    <name type="scientific">Metabacillus herbersteinensis</name>
    <dbReference type="NCBI Taxonomy" id="283816"/>
    <lineage>
        <taxon>Bacteria</taxon>
        <taxon>Bacillati</taxon>
        <taxon>Bacillota</taxon>
        <taxon>Bacilli</taxon>
        <taxon>Bacillales</taxon>
        <taxon>Bacillaceae</taxon>
        <taxon>Metabacillus</taxon>
    </lineage>
</organism>
<evidence type="ECO:0000256" key="4">
    <source>
        <dbReference type="ARBA" id="ARBA00022741"/>
    </source>
</evidence>
<evidence type="ECO:0000256" key="8">
    <source>
        <dbReference type="HAMAP-Rule" id="MF_00316"/>
    </source>
</evidence>
<evidence type="ECO:0000313" key="10">
    <source>
        <dbReference type="EMBL" id="MFC0270735.1"/>
    </source>
</evidence>
<comment type="caution">
    <text evidence="10">The sequence shown here is derived from an EMBL/GenBank/DDBJ whole genome shotgun (WGS) entry which is preliminary data.</text>
</comment>
<accession>A0ABV6GAM9</accession>
<comment type="similarity">
    <text evidence="8">Belongs to the MobA family.</text>
</comment>
<feature type="binding site" evidence="8">
    <location>
        <position position="101"/>
    </location>
    <ligand>
        <name>Mg(2+)</name>
        <dbReference type="ChEBI" id="CHEBI:18420"/>
    </ligand>
</feature>
<comment type="function">
    <text evidence="8">Transfers a GMP moiety from GTP to Mo-molybdopterin (Mo-MPT) cofactor (Moco or molybdenum cofactor) to form Mo-molybdopterin guanine dinucleotide (Mo-MGD) cofactor.</text>
</comment>
<dbReference type="GO" id="GO:0061603">
    <property type="term" value="F:molybdenum cofactor guanylyltransferase activity"/>
    <property type="evidence" value="ECO:0007669"/>
    <property type="project" value="UniProtKB-EC"/>
</dbReference>
<evidence type="ECO:0000256" key="5">
    <source>
        <dbReference type="ARBA" id="ARBA00022842"/>
    </source>
</evidence>
<dbReference type="Pfam" id="PF12804">
    <property type="entry name" value="NTP_transf_3"/>
    <property type="match status" value="1"/>
</dbReference>
<evidence type="ECO:0000259" key="9">
    <source>
        <dbReference type="Pfam" id="PF12804"/>
    </source>
</evidence>
<dbReference type="Proteomes" id="UP001589854">
    <property type="component" value="Unassembled WGS sequence"/>
</dbReference>
<dbReference type="InterPro" id="IPR025877">
    <property type="entry name" value="MobA-like_NTP_Trfase"/>
</dbReference>
<keyword evidence="6 8" id="KW-0342">GTP-binding</keyword>
<evidence type="ECO:0000256" key="6">
    <source>
        <dbReference type="ARBA" id="ARBA00023134"/>
    </source>
</evidence>
<comment type="cofactor">
    <cofactor evidence="8">
        <name>Mg(2+)</name>
        <dbReference type="ChEBI" id="CHEBI:18420"/>
    </cofactor>
</comment>
<keyword evidence="5 8" id="KW-0460">Magnesium</keyword>
<dbReference type="SUPFAM" id="SSF53448">
    <property type="entry name" value="Nucleotide-diphospho-sugar transferases"/>
    <property type="match status" value="1"/>
</dbReference>
<dbReference type="Gene3D" id="3.90.550.10">
    <property type="entry name" value="Spore Coat Polysaccharide Biosynthesis Protein SpsA, Chain A"/>
    <property type="match status" value="1"/>
</dbReference>
<dbReference type="EC" id="2.7.7.77" evidence="8"/>
<feature type="domain" description="MobA-like NTP transferase" evidence="9">
    <location>
        <begin position="7"/>
        <end position="159"/>
    </location>
</feature>
<reference evidence="10 11" key="1">
    <citation type="submission" date="2024-09" db="EMBL/GenBank/DDBJ databases">
        <authorList>
            <person name="Sun Q."/>
            <person name="Mori K."/>
        </authorList>
    </citation>
    <scope>NUCLEOTIDE SEQUENCE [LARGE SCALE GENOMIC DNA]</scope>
    <source>
        <strain evidence="10 11">CCM 7228</strain>
    </source>
</reference>
<keyword evidence="2 8" id="KW-0808">Transferase</keyword>
<dbReference type="InterPro" id="IPR013482">
    <property type="entry name" value="Molybde_CF_guanTrfase"/>
</dbReference>
<dbReference type="CDD" id="cd02503">
    <property type="entry name" value="MobA"/>
    <property type="match status" value="1"/>
</dbReference>
<dbReference type="PANTHER" id="PTHR19136">
    <property type="entry name" value="MOLYBDENUM COFACTOR GUANYLYLTRANSFERASE"/>
    <property type="match status" value="1"/>
</dbReference>
<keyword evidence="11" id="KW-1185">Reference proteome</keyword>
<protein>
    <recommendedName>
        <fullName evidence="8">Probable molybdenum cofactor guanylyltransferase</fullName>
        <shortName evidence="8">MoCo guanylyltransferase</shortName>
        <ecNumber evidence="8">2.7.7.77</ecNumber>
    </recommendedName>
    <alternativeName>
        <fullName evidence="8">GTP:molybdopterin guanylyltransferase</fullName>
    </alternativeName>
    <alternativeName>
        <fullName evidence="8">Mo-MPT guanylyltransferase</fullName>
    </alternativeName>
    <alternativeName>
        <fullName evidence="8">Molybdopterin guanylyltransferase</fullName>
    </alternativeName>
    <alternativeName>
        <fullName evidence="8">Molybdopterin-guanine dinucleotide synthase</fullName>
        <shortName evidence="8">MGD synthase</shortName>
    </alternativeName>
</protein>
<comment type="catalytic activity">
    <reaction evidence="8">
        <text>Mo-molybdopterin + GTP + H(+) = Mo-molybdopterin guanine dinucleotide + diphosphate</text>
        <dbReference type="Rhea" id="RHEA:34243"/>
        <dbReference type="ChEBI" id="CHEBI:15378"/>
        <dbReference type="ChEBI" id="CHEBI:33019"/>
        <dbReference type="ChEBI" id="CHEBI:37565"/>
        <dbReference type="ChEBI" id="CHEBI:71302"/>
        <dbReference type="ChEBI" id="CHEBI:71310"/>
        <dbReference type="EC" id="2.7.7.77"/>
    </reaction>
</comment>
<evidence type="ECO:0000313" key="11">
    <source>
        <dbReference type="Proteomes" id="UP001589854"/>
    </source>
</evidence>
<evidence type="ECO:0000256" key="1">
    <source>
        <dbReference type="ARBA" id="ARBA00022490"/>
    </source>
</evidence>
<evidence type="ECO:0000256" key="7">
    <source>
        <dbReference type="ARBA" id="ARBA00023150"/>
    </source>
</evidence>
<comment type="caution">
    <text evidence="8">Lacks conserved residue(s) required for the propagation of feature annotation.</text>
</comment>
<feature type="binding site" evidence="8">
    <location>
        <position position="22"/>
    </location>
    <ligand>
        <name>GTP</name>
        <dbReference type="ChEBI" id="CHEBI:37565"/>
    </ligand>
</feature>
<gene>
    <name evidence="8" type="primary">mobA</name>
    <name evidence="10" type="ORF">ACFFIX_04625</name>
</gene>
<sequence>MKVETVGVLLAGGESRRFGSPKAFSQYNGIPFFNYSLKAIEGITEKQVIISHPSLVQQFSVKTDLPIFTDEEKFKGKGPLAGIYTAMKQVKAEWYVVLSCDIPRITPEVVNRLVCERTTDHQAIIPIINGNLQPLIGVYHHSVYKIIEQLLHDKSYKVMLLLNQVNVRYLNEVDLKTDKMTFENINTQQDLNQLEKK</sequence>
<name>A0ABV6GAM9_9BACI</name>
<dbReference type="EMBL" id="JBHLVO010000002">
    <property type="protein sequence ID" value="MFC0270735.1"/>
    <property type="molecule type" value="Genomic_DNA"/>
</dbReference>
<proteinExistence type="inferred from homology"/>
<feature type="binding site" evidence="8">
    <location>
        <position position="70"/>
    </location>
    <ligand>
        <name>GTP</name>
        <dbReference type="ChEBI" id="CHEBI:37565"/>
    </ligand>
</feature>
<dbReference type="RefSeq" id="WP_378931003.1">
    <property type="nucleotide sequence ID" value="NZ_JBHLVO010000002.1"/>
</dbReference>